<feature type="compositionally biased region" description="Low complexity" evidence="1">
    <location>
        <begin position="69"/>
        <end position="81"/>
    </location>
</feature>
<reference evidence="4 5" key="2">
    <citation type="submission" date="2017-04" db="EMBL/GenBank/DDBJ databases">
        <title>CpG methylation of centromeres and impact of large insertions on vertebrate speciation.</title>
        <authorList>
            <person name="Ichikawa K."/>
            <person name="Yoshimura J."/>
            <person name="Morishita S."/>
        </authorList>
    </citation>
    <scope>NUCLEOTIDE SEQUENCE</scope>
    <source>
        <strain evidence="4 5">HSOK</strain>
    </source>
</reference>
<reference key="1">
    <citation type="journal article" date="2007" name="Nature">
        <title>The medaka draft genome and insights into vertebrate genome evolution.</title>
        <authorList>
            <person name="Kasahara M."/>
            <person name="Naruse K."/>
            <person name="Sasaki S."/>
            <person name="Nakatani Y."/>
            <person name="Qu W."/>
            <person name="Ahsan B."/>
            <person name="Yamada T."/>
            <person name="Nagayasu Y."/>
            <person name="Doi K."/>
            <person name="Kasai Y."/>
            <person name="Jindo T."/>
            <person name="Kobayashi D."/>
            <person name="Shimada A."/>
            <person name="Toyoda A."/>
            <person name="Kuroki Y."/>
            <person name="Fujiyama A."/>
            <person name="Sasaki T."/>
            <person name="Shimizu A."/>
            <person name="Asakawa S."/>
            <person name="Shimizu N."/>
            <person name="Hashimoto S."/>
            <person name="Yang J."/>
            <person name="Lee Y."/>
            <person name="Matsushima K."/>
            <person name="Sugano S."/>
            <person name="Sakaizumi M."/>
            <person name="Narita T."/>
            <person name="Ohishi K."/>
            <person name="Haga S."/>
            <person name="Ohta F."/>
            <person name="Nomoto H."/>
            <person name="Nogata K."/>
            <person name="Morishita T."/>
            <person name="Endo T."/>
            <person name="Shin-I T."/>
            <person name="Takeda H."/>
            <person name="Morishita S."/>
            <person name="Kohara Y."/>
        </authorList>
    </citation>
    <scope>NUCLEOTIDE SEQUENCE [LARGE SCALE GENOMIC DNA]</scope>
    <source>
        <strain>Hd-rR</strain>
    </source>
</reference>
<feature type="signal peptide" evidence="3">
    <location>
        <begin position="1"/>
        <end position="24"/>
    </location>
</feature>
<sequence length="326" mass="34487">MTAVMEPTVLVPLLSLLIIKMGYADHDENLHTASPVSAGEVPMGPVGADVLSSNQNHSIQAWIRSEPHSNSSASSSLSNNATVETTNSSGLLQPADYNVPDVETKDVPDRNESSTIQTPLHPPGVPSESLSPSSHAPPSPNPGVTHTATHATVNATLPTNDSNTSSHPAALDHVLEATSKPPTQTETASTPTTAELKVSLTSSGSPHEPSGSPLSATPPSNRHAEASSEAQLKPTAQSDTFTQTKAHTGRPAQLNMGGDTVTTNKTPTLDPLLAGLVSAFILTAVIITLLLFFKLRRRDSRPEFRRLQDLPMDDMMEDTPLSMYSY</sequence>
<name>A0A3P9IAQ5_ORYLA</name>
<feature type="compositionally biased region" description="Polar residues" evidence="1">
    <location>
        <begin position="228"/>
        <end position="246"/>
    </location>
</feature>
<evidence type="ECO:0000256" key="3">
    <source>
        <dbReference type="SAM" id="SignalP"/>
    </source>
</evidence>
<feature type="compositionally biased region" description="Low complexity" evidence="1">
    <location>
        <begin position="202"/>
        <end position="215"/>
    </location>
</feature>
<feature type="transmembrane region" description="Helical" evidence="2">
    <location>
        <begin position="272"/>
        <end position="293"/>
    </location>
</feature>
<accession>A0A3P9IAQ5</accession>
<evidence type="ECO:0000256" key="2">
    <source>
        <dbReference type="SAM" id="Phobius"/>
    </source>
</evidence>
<dbReference type="Ensembl" id="ENSORLT00015034603.1">
    <property type="protein sequence ID" value="ENSORLP00015017127.1"/>
    <property type="gene ID" value="ENSORLG00015018144.1"/>
</dbReference>
<feature type="region of interest" description="Disordered" evidence="1">
    <location>
        <begin position="179"/>
        <end position="262"/>
    </location>
</feature>
<evidence type="ECO:0000313" key="5">
    <source>
        <dbReference type="Proteomes" id="UP000265200"/>
    </source>
</evidence>
<reference evidence="4" key="4">
    <citation type="submission" date="2025-09" db="UniProtKB">
        <authorList>
            <consortium name="Ensembl"/>
        </authorList>
    </citation>
    <scope>IDENTIFICATION</scope>
    <source>
        <strain evidence="4">HSOK</strain>
    </source>
</reference>
<evidence type="ECO:0000313" key="4">
    <source>
        <dbReference type="Ensembl" id="ENSORLP00015017127.1"/>
    </source>
</evidence>
<proteinExistence type="predicted"/>
<feature type="chain" id="PRO_5018322568" evidence="3">
    <location>
        <begin position="25"/>
        <end position="326"/>
    </location>
</feature>
<keyword evidence="2" id="KW-0472">Membrane</keyword>
<feature type="compositionally biased region" description="Low complexity" evidence="1">
    <location>
        <begin position="181"/>
        <end position="195"/>
    </location>
</feature>
<keyword evidence="2" id="KW-0812">Transmembrane</keyword>
<organism evidence="4 5">
    <name type="scientific">Oryzias latipes</name>
    <name type="common">Japanese rice fish</name>
    <name type="synonym">Japanese killifish</name>
    <dbReference type="NCBI Taxonomy" id="8090"/>
    <lineage>
        <taxon>Eukaryota</taxon>
        <taxon>Metazoa</taxon>
        <taxon>Chordata</taxon>
        <taxon>Craniata</taxon>
        <taxon>Vertebrata</taxon>
        <taxon>Euteleostomi</taxon>
        <taxon>Actinopterygii</taxon>
        <taxon>Neopterygii</taxon>
        <taxon>Teleostei</taxon>
        <taxon>Neoteleostei</taxon>
        <taxon>Acanthomorphata</taxon>
        <taxon>Ovalentaria</taxon>
        <taxon>Atherinomorphae</taxon>
        <taxon>Beloniformes</taxon>
        <taxon>Adrianichthyidae</taxon>
        <taxon>Oryziinae</taxon>
        <taxon>Oryzias</taxon>
    </lineage>
</organism>
<dbReference type="Proteomes" id="UP000265200">
    <property type="component" value="Chromosome 4"/>
</dbReference>
<dbReference type="AlphaFoldDB" id="A0A3P9IAQ5"/>
<feature type="compositionally biased region" description="Polar residues" evidence="1">
    <location>
        <begin position="82"/>
        <end position="91"/>
    </location>
</feature>
<evidence type="ECO:0000256" key="1">
    <source>
        <dbReference type="SAM" id="MobiDB-lite"/>
    </source>
</evidence>
<keyword evidence="3" id="KW-0732">Signal</keyword>
<protein>
    <submittedName>
        <fullName evidence="4">Uncharacterized protein</fullName>
    </submittedName>
</protein>
<reference evidence="4" key="3">
    <citation type="submission" date="2025-08" db="UniProtKB">
        <authorList>
            <consortium name="Ensembl"/>
        </authorList>
    </citation>
    <scope>IDENTIFICATION</scope>
    <source>
        <strain evidence="4">HSOK</strain>
    </source>
</reference>
<feature type="compositionally biased region" description="Basic and acidic residues" evidence="1">
    <location>
        <begin position="102"/>
        <end position="112"/>
    </location>
</feature>
<feature type="region of interest" description="Disordered" evidence="1">
    <location>
        <begin position="65"/>
        <end position="147"/>
    </location>
</feature>
<keyword evidence="2" id="KW-1133">Transmembrane helix</keyword>